<keyword evidence="2" id="KW-0808">Transferase</keyword>
<dbReference type="PANTHER" id="PTHR34203:SF15">
    <property type="entry name" value="SLL1173 PROTEIN"/>
    <property type="match status" value="1"/>
</dbReference>
<evidence type="ECO:0000313" key="3">
    <source>
        <dbReference type="Proteomes" id="UP001276840"/>
    </source>
</evidence>
<dbReference type="InterPro" id="IPR052514">
    <property type="entry name" value="SAM-dependent_MTase"/>
</dbReference>
<keyword evidence="3" id="KW-1185">Reference proteome</keyword>
<dbReference type="EMBL" id="JAVIJF010000045">
    <property type="protein sequence ID" value="MDX8529260.1"/>
    <property type="molecule type" value="Genomic_DNA"/>
</dbReference>
<evidence type="ECO:0000259" key="1">
    <source>
        <dbReference type="Pfam" id="PF05050"/>
    </source>
</evidence>
<evidence type="ECO:0000313" key="2">
    <source>
        <dbReference type="EMBL" id="MDX8529260.1"/>
    </source>
</evidence>
<feature type="domain" description="Methyltransferase FkbM" evidence="1">
    <location>
        <begin position="51"/>
        <end position="191"/>
    </location>
</feature>
<dbReference type="Gene3D" id="3.40.50.150">
    <property type="entry name" value="Vaccinia Virus protein VP39"/>
    <property type="match status" value="1"/>
</dbReference>
<dbReference type="InterPro" id="IPR006342">
    <property type="entry name" value="FkbM_mtfrase"/>
</dbReference>
<keyword evidence="2" id="KW-0489">Methyltransferase</keyword>
<name>A0ABU4ZV19_9HYPH</name>
<proteinExistence type="predicted"/>
<protein>
    <submittedName>
        <fullName evidence="2">FkbM family methyltransferase</fullName>
    </submittedName>
</protein>
<dbReference type="RefSeq" id="WP_320237131.1">
    <property type="nucleotide sequence ID" value="NZ_JAVIJF010000045.1"/>
</dbReference>
<gene>
    <name evidence="2" type="ORF">RFM68_33020</name>
</gene>
<dbReference type="GO" id="GO:0008168">
    <property type="term" value="F:methyltransferase activity"/>
    <property type="evidence" value="ECO:0007669"/>
    <property type="project" value="UniProtKB-KW"/>
</dbReference>
<organism evidence="2 3">
    <name type="scientific">Mesorhizobium montanum</name>
    <dbReference type="NCBI Taxonomy" id="3072323"/>
    <lineage>
        <taxon>Bacteria</taxon>
        <taxon>Pseudomonadati</taxon>
        <taxon>Pseudomonadota</taxon>
        <taxon>Alphaproteobacteria</taxon>
        <taxon>Hyphomicrobiales</taxon>
        <taxon>Phyllobacteriaceae</taxon>
        <taxon>Mesorhizobium</taxon>
    </lineage>
</organism>
<sequence length="219" mass="23817">MTLEIKAGPVSANLIEQDDWICLSNRPSIPYEVESLVKWAEICAVGGTAIDIGAYTGLFSIIAAKQGCCVIAFEPMPTHVARCWDNFRLNNVEVEIYNACVSDAVGEAVIKFNPNAPYLTYGASLIRSTCGAGNESKLLNVHSMTIDSLGLDQCTAIKIDVERGEPMVLAGARNTLERLKPVLIVEVIGEEEKAAVRTAVPDYDVAAELDMRNWLMVPK</sequence>
<dbReference type="Pfam" id="PF05050">
    <property type="entry name" value="Methyltransf_21"/>
    <property type="match status" value="1"/>
</dbReference>
<dbReference type="GO" id="GO:0032259">
    <property type="term" value="P:methylation"/>
    <property type="evidence" value="ECO:0007669"/>
    <property type="project" value="UniProtKB-KW"/>
</dbReference>
<dbReference type="SUPFAM" id="SSF53335">
    <property type="entry name" value="S-adenosyl-L-methionine-dependent methyltransferases"/>
    <property type="match status" value="1"/>
</dbReference>
<reference evidence="2 3" key="1">
    <citation type="submission" date="2023-08" db="EMBL/GenBank/DDBJ databases">
        <title>Implementing the SeqCode for naming new Mesorhizobium species isolated from Vachellia karroo root nodules.</title>
        <authorList>
            <person name="Van Lill M."/>
        </authorList>
    </citation>
    <scope>NUCLEOTIDE SEQUENCE [LARGE SCALE GENOMIC DNA]</scope>
    <source>
        <strain evidence="2 3">MSK 1335</strain>
    </source>
</reference>
<dbReference type="InterPro" id="IPR029063">
    <property type="entry name" value="SAM-dependent_MTases_sf"/>
</dbReference>
<accession>A0ABU4ZV19</accession>
<comment type="caution">
    <text evidence="2">The sequence shown here is derived from an EMBL/GenBank/DDBJ whole genome shotgun (WGS) entry which is preliminary data.</text>
</comment>
<dbReference type="Proteomes" id="UP001276840">
    <property type="component" value="Unassembled WGS sequence"/>
</dbReference>
<dbReference type="PANTHER" id="PTHR34203">
    <property type="entry name" value="METHYLTRANSFERASE, FKBM FAMILY PROTEIN"/>
    <property type="match status" value="1"/>
</dbReference>
<dbReference type="NCBIfam" id="TIGR01444">
    <property type="entry name" value="fkbM_fam"/>
    <property type="match status" value="1"/>
</dbReference>